<organism>
    <name type="scientific">Serpula lacrymans var. lacrymans (strain S7.9)</name>
    <name type="common">Dry rot fungus</name>
    <dbReference type="NCBI Taxonomy" id="578457"/>
    <lineage>
        <taxon>Eukaryota</taxon>
        <taxon>Fungi</taxon>
        <taxon>Dikarya</taxon>
        <taxon>Basidiomycota</taxon>
        <taxon>Agaricomycotina</taxon>
        <taxon>Agaricomycetes</taxon>
        <taxon>Agaricomycetidae</taxon>
        <taxon>Boletales</taxon>
        <taxon>Coniophorineae</taxon>
        <taxon>Serpulaceae</taxon>
        <taxon>Serpula</taxon>
    </lineage>
</organism>
<feature type="compositionally biased region" description="Pro residues" evidence="1">
    <location>
        <begin position="180"/>
        <end position="192"/>
    </location>
</feature>
<protein>
    <submittedName>
        <fullName evidence="2">Uncharacterized protein</fullName>
    </submittedName>
</protein>
<dbReference type="KEGG" id="sla:SERLADRAFT_440982"/>
<reference evidence="2" key="1">
    <citation type="submission" date="2011-04" db="EMBL/GenBank/DDBJ databases">
        <title>Evolution of plant cell wall degrading machinery underlies the functional diversity of forest fungi.</title>
        <authorList>
            <consortium name="US DOE Joint Genome Institute (JGI-PGF)"/>
            <person name="Eastwood D.C."/>
            <person name="Floudas D."/>
            <person name="Binder M."/>
            <person name="Majcherczyk A."/>
            <person name="Schneider P."/>
            <person name="Aerts A."/>
            <person name="Asiegbu F.O."/>
            <person name="Baker S.E."/>
            <person name="Barry K."/>
            <person name="Bendiksby M."/>
            <person name="Blumentritt M."/>
            <person name="Coutinho P.M."/>
            <person name="Cullen D."/>
            <person name="Cullen D."/>
            <person name="Gathman A."/>
            <person name="Goodell B."/>
            <person name="Henrissat B."/>
            <person name="Ihrmark K."/>
            <person name="Kauserud H."/>
            <person name="Kohler A."/>
            <person name="LaButti K."/>
            <person name="Lapidus A."/>
            <person name="Lavin J.L."/>
            <person name="Lee Y.-H."/>
            <person name="Lindquist E."/>
            <person name="Lilly W."/>
            <person name="Lucas S."/>
            <person name="Morin E."/>
            <person name="Murat C."/>
            <person name="Oguiza J.A."/>
            <person name="Park J."/>
            <person name="Pisabarro A.G."/>
            <person name="Riley R."/>
            <person name="Rosling A."/>
            <person name="Salamov A."/>
            <person name="Schmidt O."/>
            <person name="Schmutz J."/>
            <person name="Skrede I."/>
            <person name="Stenlid J."/>
            <person name="Wiebenga A."/>
            <person name="Xie X."/>
            <person name="Kues U."/>
            <person name="Hibbett D.S."/>
            <person name="Hoffmeister D."/>
            <person name="Hogberg N."/>
            <person name="Martin F."/>
            <person name="Grigoriev I.V."/>
            <person name="Watkinson S.C."/>
        </authorList>
    </citation>
    <scope>NUCLEOTIDE SEQUENCE</scope>
    <source>
        <strain evidence="2">S7.9</strain>
    </source>
</reference>
<dbReference type="AlphaFoldDB" id="F8P564"/>
<sequence>MSTSHSTGFPVTTYSVPGEANMLANDQVSFTRGQQHNQADVSDAIELMSAKDAYIYLFYETEKCYPHVYHTLSSMHTFLAIDLRAFAAQQSGLEYLSGTPDGKISFGIFGMTLEDELLEWADRRGKGIFGISETAVRVLLVTQQPPPTQLAGEYAPTVPTSPILQESNHFSPHSNGSNPKPRPSQSPPPQPVPNAQTCCLMNRRGAQCSRQELILQIPAARTPSKCQSHTLKKQKGSLPGAMRSPEAGSPSNPINVDDAKMIDQLYTGTYDLGDDNPPTPQFNTSSNTQRKYHQGVRNNAPYCQICGWSDYRTYYCEAYYCPDCN</sequence>
<feature type="region of interest" description="Disordered" evidence="1">
    <location>
        <begin position="150"/>
        <end position="196"/>
    </location>
</feature>
<dbReference type="RefSeq" id="XP_007321537.1">
    <property type="nucleotide sequence ID" value="XM_007321475.1"/>
</dbReference>
<evidence type="ECO:0000313" key="2">
    <source>
        <dbReference type="EMBL" id="EGO21751.1"/>
    </source>
</evidence>
<evidence type="ECO:0000256" key="1">
    <source>
        <dbReference type="SAM" id="MobiDB-lite"/>
    </source>
</evidence>
<accession>F8P564</accession>
<feature type="region of interest" description="Disordered" evidence="1">
    <location>
        <begin position="224"/>
        <end position="256"/>
    </location>
</feature>
<dbReference type="GeneID" id="18815459"/>
<dbReference type="EMBL" id="GL945438">
    <property type="protein sequence ID" value="EGO21751.1"/>
    <property type="molecule type" value="Genomic_DNA"/>
</dbReference>
<proteinExistence type="predicted"/>
<dbReference type="Proteomes" id="UP000008064">
    <property type="component" value="Unassembled WGS sequence"/>
</dbReference>
<dbReference type="HOGENOM" id="CLU_060170_0_0_1"/>
<gene>
    <name evidence="2" type="ORF">SERLADRAFT_440982</name>
</gene>
<name>F8P564_SERL9</name>
<feature type="compositionally biased region" description="Polar residues" evidence="1">
    <location>
        <begin position="158"/>
        <end position="178"/>
    </location>
</feature>